<feature type="transmembrane region" description="Helical" evidence="2">
    <location>
        <begin position="280"/>
        <end position="299"/>
    </location>
</feature>
<keyword evidence="2" id="KW-0812">Transmembrane</keyword>
<evidence type="ECO:0000256" key="1">
    <source>
        <dbReference type="SAM" id="MobiDB-lite"/>
    </source>
</evidence>
<keyword evidence="2" id="KW-0472">Membrane</keyword>
<gene>
    <name evidence="3" type="ORF">SAMN06265338_101979</name>
</gene>
<reference evidence="4" key="1">
    <citation type="submission" date="2017-06" db="EMBL/GenBank/DDBJ databases">
        <authorList>
            <person name="Varghese N."/>
            <person name="Submissions S."/>
        </authorList>
    </citation>
    <scope>NUCLEOTIDE SEQUENCE [LARGE SCALE GENOMIC DNA]</scope>
    <source>
        <strain evidence="4">DSM 137</strain>
    </source>
</reference>
<accession>A0A212QNT8</accession>
<feature type="transmembrane region" description="Helical" evidence="2">
    <location>
        <begin position="305"/>
        <end position="323"/>
    </location>
</feature>
<evidence type="ECO:0000313" key="3">
    <source>
        <dbReference type="EMBL" id="SNB61094.1"/>
    </source>
</evidence>
<keyword evidence="4" id="KW-1185">Reference proteome</keyword>
<dbReference type="AlphaFoldDB" id="A0A212QNT8"/>
<sequence>MCDARKTGGLLVENFELAIPHGLDGVTERPFTHHEILRLIEPFARRGRHVDLAASDRMARRLTFQPIVHEGGAPEFDGAREILSLENPRPNLYRLRRTVTLATGEAADLTTEGPDAAELLDRIDRVPPRDHFQWIGDRPIARSYRLPPAPSSPGPPPLTLTLAVARLRGLVLRVTPSTVQGYPAEIELTPLTDQAGAEPPPDLPDDILATLGWDWKPLRRRGNGWVGSVRAPGREPERSRRVEAALETAVAHLNRTLAEPPHRFHERLVRARWMVVFRRMIPILVVVVLMAGAIATAFVDIPQDSMLAMLIFNLPTVLLGLLFTMREIPRLEFPPPPRASRKPSWFPSRAGGEAPDDAALGEA</sequence>
<dbReference type="Proteomes" id="UP000198418">
    <property type="component" value="Unassembled WGS sequence"/>
</dbReference>
<evidence type="ECO:0000256" key="2">
    <source>
        <dbReference type="SAM" id="Phobius"/>
    </source>
</evidence>
<evidence type="ECO:0000313" key="4">
    <source>
        <dbReference type="Proteomes" id="UP000198418"/>
    </source>
</evidence>
<name>A0A212QNT8_RHOAC</name>
<protein>
    <submittedName>
        <fullName evidence="3">Uncharacterized protein</fullName>
    </submittedName>
</protein>
<dbReference type="EMBL" id="FYDG01000001">
    <property type="protein sequence ID" value="SNB61094.1"/>
    <property type="molecule type" value="Genomic_DNA"/>
</dbReference>
<feature type="region of interest" description="Disordered" evidence="1">
    <location>
        <begin position="333"/>
        <end position="363"/>
    </location>
</feature>
<proteinExistence type="predicted"/>
<organism evidence="3 4">
    <name type="scientific">Rhodoblastus acidophilus</name>
    <name type="common">Rhodopseudomonas acidophila</name>
    <dbReference type="NCBI Taxonomy" id="1074"/>
    <lineage>
        <taxon>Bacteria</taxon>
        <taxon>Pseudomonadati</taxon>
        <taxon>Pseudomonadota</taxon>
        <taxon>Alphaproteobacteria</taxon>
        <taxon>Hyphomicrobiales</taxon>
        <taxon>Rhodoblastaceae</taxon>
        <taxon>Rhodoblastus</taxon>
    </lineage>
</organism>
<keyword evidence="2" id="KW-1133">Transmembrane helix</keyword>